<dbReference type="Proteomes" id="UP000694865">
    <property type="component" value="Unplaced"/>
</dbReference>
<evidence type="ECO:0000256" key="1">
    <source>
        <dbReference type="ARBA" id="ARBA00023157"/>
    </source>
</evidence>
<name>A0ABM0M9J7_SACKO</name>
<keyword evidence="4" id="KW-1185">Reference proteome</keyword>
<proteinExistence type="predicted"/>
<protein>
    <submittedName>
        <fullName evidence="5">Plasminogen-like</fullName>
    </submittedName>
</protein>
<gene>
    <name evidence="5" type="primary">LOC100369517</name>
</gene>
<dbReference type="SUPFAM" id="SSF50494">
    <property type="entry name" value="Trypsin-like serine proteases"/>
    <property type="match status" value="1"/>
</dbReference>
<dbReference type="Pfam" id="PF00089">
    <property type="entry name" value="Trypsin"/>
    <property type="match status" value="1"/>
</dbReference>
<dbReference type="RefSeq" id="XP_006816688.1">
    <property type="nucleotide sequence ID" value="XM_006816625.1"/>
</dbReference>
<dbReference type="InterPro" id="IPR009003">
    <property type="entry name" value="Peptidase_S1_PA"/>
</dbReference>
<dbReference type="InterPro" id="IPR001254">
    <property type="entry name" value="Trypsin_dom"/>
</dbReference>
<sequence length="235" mass="25213">MAVVGGNETRPGNWPWQVALIDSYGIFYCGGTLISPNWVLTAAHCIAGIDHVRLGDHHLYIDEGHEQDVAVKSTYVYPGYLPMNNYYDIALVELSNTVTVNSHVNVACLPTSGRDPSEGDLCYVAGWGKTDEGHPIGSFKLREAVLPIAAQADCSRMYAGHADITDDFICAGYLVGGVDTCDGDSGGPLMKEDGGVWTVYGVTNFGDGCALPGNYGVYARVSSYMNWITQTLNGT</sequence>
<dbReference type="PRINTS" id="PR00722">
    <property type="entry name" value="CHYMOTRYPSIN"/>
</dbReference>
<keyword evidence="2" id="KW-0720">Serine protease</keyword>
<dbReference type="PANTHER" id="PTHR24252:SF7">
    <property type="entry name" value="HYALIN"/>
    <property type="match status" value="1"/>
</dbReference>
<keyword evidence="2" id="KW-0378">Hydrolase</keyword>
<feature type="domain" description="Peptidase S1" evidence="3">
    <location>
        <begin position="3"/>
        <end position="233"/>
    </location>
</feature>
<reference evidence="5" key="1">
    <citation type="submission" date="2025-08" db="UniProtKB">
        <authorList>
            <consortium name="RefSeq"/>
        </authorList>
    </citation>
    <scope>IDENTIFICATION</scope>
    <source>
        <tissue evidence="5">Testes</tissue>
    </source>
</reference>
<dbReference type="PROSITE" id="PS50240">
    <property type="entry name" value="TRYPSIN_DOM"/>
    <property type="match status" value="1"/>
</dbReference>
<organism evidence="4 5">
    <name type="scientific">Saccoglossus kowalevskii</name>
    <name type="common">Acorn worm</name>
    <dbReference type="NCBI Taxonomy" id="10224"/>
    <lineage>
        <taxon>Eukaryota</taxon>
        <taxon>Metazoa</taxon>
        <taxon>Hemichordata</taxon>
        <taxon>Enteropneusta</taxon>
        <taxon>Harrimaniidae</taxon>
        <taxon>Saccoglossus</taxon>
    </lineage>
</organism>
<dbReference type="InterPro" id="IPR043504">
    <property type="entry name" value="Peptidase_S1_PA_chymotrypsin"/>
</dbReference>
<dbReference type="CDD" id="cd00190">
    <property type="entry name" value="Tryp_SPc"/>
    <property type="match status" value="1"/>
</dbReference>
<keyword evidence="1" id="KW-1015">Disulfide bond</keyword>
<evidence type="ECO:0000259" key="3">
    <source>
        <dbReference type="PROSITE" id="PS50240"/>
    </source>
</evidence>
<keyword evidence="2" id="KW-0645">Protease</keyword>
<dbReference type="InterPro" id="IPR018114">
    <property type="entry name" value="TRYPSIN_HIS"/>
</dbReference>
<dbReference type="InterPro" id="IPR001314">
    <property type="entry name" value="Peptidase_S1A"/>
</dbReference>
<dbReference type="InterPro" id="IPR033116">
    <property type="entry name" value="TRYPSIN_SER"/>
</dbReference>
<dbReference type="PROSITE" id="PS00134">
    <property type="entry name" value="TRYPSIN_HIS"/>
    <property type="match status" value="1"/>
</dbReference>
<evidence type="ECO:0000256" key="2">
    <source>
        <dbReference type="RuleBase" id="RU363034"/>
    </source>
</evidence>
<dbReference type="Gene3D" id="2.40.10.10">
    <property type="entry name" value="Trypsin-like serine proteases"/>
    <property type="match status" value="1"/>
</dbReference>
<dbReference type="PROSITE" id="PS00135">
    <property type="entry name" value="TRYPSIN_SER"/>
    <property type="match status" value="1"/>
</dbReference>
<evidence type="ECO:0000313" key="5">
    <source>
        <dbReference type="RefSeq" id="XP_006816688.1"/>
    </source>
</evidence>
<accession>A0ABM0M9J7</accession>
<dbReference type="GeneID" id="100369517"/>
<dbReference type="SMART" id="SM00020">
    <property type="entry name" value="Tryp_SPc"/>
    <property type="match status" value="1"/>
</dbReference>
<dbReference type="PANTHER" id="PTHR24252">
    <property type="entry name" value="ACROSIN-RELATED"/>
    <property type="match status" value="1"/>
</dbReference>
<evidence type="ECO:0000313" key="4">
    <source>
        <dbReference type="Proteomes" id="UP000694865"/>
    </source>
</evidence>